<dbReference type="EMBL" id="CP016279">
    <property type="protein sequence ID" value="ANP53150.1"/>
    <property type="molecule type" value="Genomic_DNA"/>
</dbReference>
<dbReference type="EMBL" id="JAGGLP010000018">
    <property type="protein sequence ID" value="MBP2053837.1"/>
    <property type="molecule type" value="Genomic_DNA"/>
</dbReference>
<evidence type="ECO:0000313" key="4">
    <source>
        <dbReference type="Proteomes" id="UP000092659"/>
    </source>
</evidence>
<evidence type="ECO:0000259" key="1">
    <source>
        <dbReference type="Pfam" id="PF03358"/>
    </source>
</evidence>
<reference evidence="3 5" key="2">
    <citation type="submission" date="2021-03" db="EMBL/GenBank/DDBJ databases">
        <title>Genomic Encyclopedia of Type Strains, Phase IV (KMG-IV): sequencing the most valuable type-strain genomes for metagenomic binning, comparative biology and taxonomic classification.</title>
        <authorList>
            <person name="Goeker M."/>
        </authorList>
    </citation>
    <scope>NUCLEOTIDE SEQUENCE [LARGE SCALE GENOMIC DNA]</scope>
    <source>
        <strain evidence="3 5">DSM 40499</strain>
    </source>
</reference>
<sequence length="202" mass="21346">MTRVPLTIVGVGGSTRQGSSTERALRAALRGAGQLGARTVCLTGPGLALPHYAPEHTGDPLRRRLVELMGSADGLVIAAHACHGTLSGLRKNVLDHAEDLRSRPRPYFGERPVGCLTTARGAQGAASALASLRVTVHAPRGRPSPPGVSIDTPRDVFDAVGACQDPRIHDQLRTMARQVVEFARMRSAHTASAPGERHPVRA</sequence>
<evidence type="ECO:0000313" key="3">
    <source>
        <dbReference type="EMBL" id="MBP2053837.1"/>
    </source>
</evidence>
<dbReference type="SUPFAM" id="SSF52218">
    <property type="entry name" value="Flavoproteins"/>
    <property type="match status" value="1"/>
</dbReference>
<dbReference type="Proteomes" id="UP000092659">
    <property type="component" value="Chromosome"/>
</dbReference>
<dbReference type="InterPro" id="IPR005025">
    <property type="entry name" value="FMN_Rdtase-like_dom"/>
</dbReference>
<dbReference type="OrthoDB" id="9812295at2"/>
<dbReference type="KEGG" id="sgs:AVL59_29680"/>
<gene>
    <name evidence="2" type="ORF">AVL59_29680</name>
    <name evidence="3" type="ORF">J2Z21_006839</name>
</gene>
<dbReference type="EC" id="1.5.1.38" evidence="3"/>
<dbReference type="InterPro" id="IPR029039">
    <property type="entry name" value="Flavoprotein-like_sf"/>
</dbReference>
<name>A0A1B1B2W7_9ACTN</name>
<dbReference type="Pfam" id="PF03358">
    <property type="entry name" value="FMN_red"/>
    <property type="match status" value="1"/>
</dbReference>
<keyword evidence="5" id="KW-1185">Reference proteome</keyword>
<dbReference type="Gene3D" id="3.40.50.360">
    <property type="match status" value="1"/>
</dbReference>
<feature type="domain" description="NADPH-dependent FMN reductase-like" evidence="1">
    <location>
        <begin position="7"/>
        <end position="144"/>
    </location>
</feature>
<protein>
    <submittedName>
        <fullName evidence="3">FMN reductase</fullName>
        <ecNumber evidence="3">1.5.1.38</ecNumber>
    </submittedName>
</protein>
<dbReference type="STRING" id="68214.AVL59_29680"/>
<dbReference type="AlphaFoldDB" id="A0A1B1B2W7"/>
<dbReference type="Proteomes" id="UP001519309">
    <property type="component" value="Unassembled WGS sequence"/>
</dbReference>
<evidence type="ECO:0000313" key="5">
    <source>
        <dbReference type="Proteomes" id="UP001519309"/>
    </source>
</evidence>
<accession>A0A1B1B2W7</accession>
<evidence type="ECO:0000313" key="2">
    <source>
        <dbReference type="EMBL" id="ANP53150.1"/>
    </source>
</evidence>
<dbReference type="GO" id="GO:0052873">
    <property type="term" value="F:FMN reductase (NADPH) activity"/>
    <property type="evidence" value="ECO:0007669"/>
    <property type="project" value="UniProtKB-EC"/>
</dbReference>
<dbReference type="RefSeq" id="WP_067310479.1">
    <property type="nucleotide sequence ID" value="NZ_CP016279.1"/>
</dbReference>
<organism evidence="2 4">
    <name type="scientific">Streptomyces griseochromogenes</name>
    <dbReference type="NCBI Taxonomy" id="68214"/>
    <lineage>
        <taxon>Bacteria</taxon>
        <taxon>Bacillati</taxon>
        <taxon>Actinomycetota</taxon>
        <taxon>Actinomycetes</taxon>
        <taxon>Kitasatosporales</taxon>
        <taxon>Streptomycetaceae</taxon>
        <taxon>Streptomyces</taxon>
    </lineage>
</organism>
<proteinExistence type="predicted"/>
<keyword evidence="3" id="KW-0560">Oxidoreductase</keyword>
<reference evidence="2 4" key="1">
    <citation type="submission" date="2016-06" db="EMBL/GenBank/DDBJ databases">
        <title>Complete genome sequence of Streptomyces griseochromogenes ATCC 14511, the Blasticidin S producer.</title>
        <authorList>
            <person name="Wu L."/>
        </authorList>
    </citation>
    <scope>NUCLEOTIDE SEQUENCE [LARGE SCALE GENOMIC DNA]</scope>
    <source>
        <strain evidence="2 4">ATCC 14511</strain>
    </source>
</reference>